<keyword evidence="1" id="KW-0677">Repeat</keyword>
<feature type="repeat" description="ANK" evidence="3">
    <location>
        <begin position="57"/>
        <end position="89"/>
    </location>
</feature>
<evidence type="ECO:0000256" key="3">
    <source>
        <dbReference type="PROSITE-ProRule" id="PRU00023"/>
    </source>
</evidence>
<dbReference type="Proteomes" id="UP001215712">
    <property type="component" value="Unassembled WGS sequence"/>
</dbReference>
<dbReference type="PROSITE" id="PS50088">
    <property type="entry name" value="ANK_REPEAT"/>
    <property type="match status" value="1"/>
</dbReference>
<evidence type="ECO:0008006" key="7">
    <source>
        <dbReference type="Google" id="ProtNLM"/>
    </source>
</evidence>
<reference evidence="5" key="2">
    <citation type="submission" date="2023-01" db="EMBL/GenBank/DDBJ databases">
        <authorList>
            <person name="Petersen C."/>
        </authorList>
    </citation>
    <scope>NUCLEOTIDE SEQUENCE</scope>
    <source>
        <strain evidence="5">IBT 17514</strain>
    </source>
</reference>
<sequence length="103" mass="11302">MALRTLSTIFLITEHTPMRPTPMGILHFIWLLCKGTSILPKSSLKANPEGLEMGDESGDTPLHMATRWGEEDAVKFLLEKGAKAEAQNSDGNTPMHLAAKNDQ</sequence>
<evidence type="ECO:0000313" key="6">
    <source>
        <dbReference type="Proteomes" id="UP001215712"/>
    </source>
</evidence>
<name>A0AAD6MQN5_9EURO</name>
<reference evidence="5" key="1">
    <citation type="journal article" date="2023" name="IMA Fungus">
        <title>Comparative genomic study of the Penicillium genus elucidates a diverse pangenome and 15 lateral gene transfer events.</title>
        <authorList>
            <person name="Petersen C."/>
            <person name="Sorensen T."/>
            <person name="Nielsen M.R."/>
            <person name="Sondergaard T.E."/>
            <person name="Sorensen J.L."/>
            <person name="Fitzpatrick D.A."/>
            <person name="Frisvad J.C."/>
            <person name="Nielsen K.L."/>
        </authorList>
    </citation>
    <scope>NUCLEOTIDE SEQUENCE</scope>
    <source>
        <strain evidence="5">IBT 17514</strain>
    </source>
</reference>
<evidence type="ECO:0000256" key="4">
    <source>
        <dbReference type="SAM" id="MobiDB-lite"/>
    </source>
</evidence>
<keyword evidence="2 3" id="KW-0040">ANK repeat</keyword>
<dbReference type="Gene3D" id="1.25.40.20">
    <property type="entry name" value="Ankyrin repeat-containing domain"/>
    <property type="match status" value="1"/>
</dbReference>
<organism evidence="5 6">
    <name type="scientific">Penicillium malachiteum</name>
    <dbReference type="NCBI Taxonomy" id="1324776"/>
    <lineage>
        <taxon>Eukaryota</taxon>
        <taxon>Fungi</taxon>
        <taxon>Dikarya</taxon>
        <taxon>Ascomycota</taxon>
        <taxon>Pezizomycotina</taxon>
        <taxon>Eurotiomycetes</taxon>
        <taxon>Eurotiomycetidae</taxon>
        <taxon>Eurotiales</taxon>
        <taxon>Aspergillaceae</taxon>
        <taxon>Penicillium</taxon>
    </lineage>
</organism>
<dbReference type="EMBL" id="JAQJAN010000020">
    <property type="protein sequence ID" value="KAJ5703806.1"/>
    <property type="molecule type" value="Genomic_DNA"/>
</dbReference>
<dbReference type="PANTHER" id="PTHR24171">
    <property type="entry name" value="ANKYRIN REPEAT DOMAIN-CONTAINING PROTEIN 39-RELATED"/>
    <property type="match status" value="1"/>
</dbReference>
<accession>A0AAD6MQN5</accession>
<dbReference type="AlphaFoldDB" id="A0AAD6MQN5"/>
<dbReference type="Pfam" id="PF12796">
    <property type="entry name" value="Ank_2"/>
    <property type="match status" value="1"/>
</dbReference>
<dbReference type="PROSITE" id="PS50297">
    <property type="entry name" value="ANK_REP_REGION"/>
    <property type="match status" value="1"/>
</dbReference>
<evidence type="ECO:0000256" key="1">
    <source>
        <dbReference type="ARBA" id="ARBA00022737"/>
    </source>
</evidence>
<proteinExistence type="predicted"/>
<dbReference type="SMART" id="SM00248">
    <property type="entry name" value="ANK"/>
    <property type="match status" value="1"/>
</dbReference>
<evidence type="ECO:0000313" key="5">
    <source>
        <dbReference type="EMBL" id="KAJ5703806.1"/>
    </source>
</evidence>
<gene>
    <name evidence="5" type="ORF">N7493_010944</name>
</gene>
<feature type="region of interest" description="Disordered" evidence="4">
    <location>
        <begin position="81"/>
        <end position="103"/>
    </location>
</feature>
<comment type="caution">
    <text evidence="5">The sequence shown here is derived from an EMBL/GenBank/DDBJ whole genome shotgun (WGS) entry which is preliminary data.</text>
</comment>
<protein>
    <recommendedName>
        <fullName evidence="7">Ankyrin repeat protein</fullName>
    </recommendedName>
</protein>
<keyword evidence="6" id="KW-1185">Reference proteome</keyword>
<evidence type="ECO:0000256" key="2">
    <source>
        <dbReference type="ARBA" id="ARBA00023043"/>
    </source>
</evidence>
<dbReference type="InterPro" id="IPR002110">
    <property type="entry name" value="Ankyrin_rpt"/>
</dbReference>
<dbReference type="SUPFAM" id="SSF48403">
    <property type="entry name" value="Ankyrin repeat"/>
    <property type="match status" value="1"/>
</dbReference>
<dbReference type="InterPro" id="IPR036770">
    <property type="entry name" value="Ankyrin_rpt-contain_sf"/>
</dbReference>